<sequence>MPPWDFTGMDFDDIADMPSWALLQLPLDENCEFILEAPEEDEEVSHPSEIYDADDEETYPKLNHLSRRIREIREEEGSSFMQSFEPTTSAELHKRICEIRKREAEEDEERNIWEQHSQARDSERPNFLSECPDYSQESSLRLDEPPPRIDFSGDFGRIIQNNVSSLRFDRLPPRIDLPGDFGRIIQNDVSSLRLDRLPPKIDFSGDFGQIARTEISSPMPDNDDQNSDNSPEYFPELYETSSIRESIVVTSNRRIRKGIPKLSATPHRTPRIGVSSPAIHHDLLVIADNQNGETTSMLVGFETMNVDELISDYENSPKYYPIKPSISHIEGPKHFDLEPHWFHDTSKRKCWCYHCIEYRKIQSTGKQPETHDFNKWCLCTDCMEYWHEVLAIGYVCNCPNCKKRCKAQATLKESDVAQAVSEEKEALATLQNQLQSPPTSQESQEPQQTVDASTQQQSLPNTLCSDATTAASESQKLNFELFDIIRENLTFESESESESDSSE</sequence>
<evidence type="ECO:0000313" key="2">
    <source>
        <dbReference type="EMBL" id="KAB8292252.1"/>
    </source>
</evidence>
<accession>A0A5N6JT46</accession>
<proteinExistence type="predicted"/>
<evidence type="ECO:0000256" key="1">
    <source>
        <dbReference type="SAM" id="MobiDB-lite"/>
    </source>
</evidence>
<feature type="region of interest" description="Disordered" evidence="1">
    <location>
        <begin position="107"/>
        <end position="153"/>
    </location>
</feature>
<dbReference type="OrthoDB" id="3521937at2759"/>
<dbReference type="AlphaFoldDB" id="A0A5N6JT46"/>
<name>A0A5N6JT46_MONLA</name>
<dbReference type="EMBL" id="VIGI01000013">
    <property type="protein sequence ID" value="KAB8292252.1"/>
    <property type="molecule type" value="Genomic_DNA"/>
</dbReference>
<reference evidence="2 3" key="1">
    <citation type="submission" date="2019-06" db="EMBL/GenBank/DDBJ databases">
        <title>Genome Sequence of the Brown Rot Fungal Pathogen Monilinia laxa.</title>
        <authorList>
            <person name="De Miccolis Angelini R.M."/>
            <person name="Landi L."/>
            <person name="Abate D."/>
            <person name="Pollastro S."/>
            <person name="Romanazzi G."/>
            <person name="Faretra F."/>
        </authorList>
    </citation>
    <scope>NUCLEOTIDE SEQUENCE [LARGE SCALE GENOMIC DNA]</scope>
    <source>
        <strain evidence="2 3">Mlax316</strain>
    </source>
</reference>
<feature type="compositionally biased region" description="Polar residues" evidence="1">
    <location>
        <begin position="450"/>
        <end position="467"/>
    </location>
</feature>
<gene>
    <name evidence="2" type="ORF">EYC80_007994</name>
</gene>
<evidence type="ECO:0000313" key="3">
    <source>
        <dbReference type="Proteomes" id="UP000326757"/>
    </source>
</evidence>
<protein>
    <submittedName>
        <fullName evidence="2">Uncharacterized protein</fullName>
    </submittedName>
</protein>
<dbReference type="Proteomes" id="UP000326757">
    <property type="component" value="Unassembled WGS sequence"/>
</dbReference>
<feature type="region of interest" description="Disordered" evidence="1">
    <location>
        <begin position="431"/>
        <end position="467"/>
    </location>
</feature>
<keyword evidence="3" id="KW-1185">Reference proteome</keyword>
<organism evidence="2 3">
    <name type="scientific">Monilinia laxa</name>
    <name type="common">Brown rot fungus</name>
    <name type="synonym">Sclerotinia laxa</name>
    <dbReference type="NCBI Taxonomy" id="61186"/>
    <lineage>
        <taxon>Eukaryota</taxon>
        <taxon>Fungi</taxon>
        <taxon>Dikarya</taxon>
        <taxon>Ascomycota</taxon>
        <taxon>Pezizomycotina</taxon>
        <taxon>Leotiomycetes</taxon>
        <taxon>Helotiales</taxon>
        <taxon>Sclerotiniaceae</taxon>
        <taxon>Monilinia</taxon>
    </lineage>
</organism>
<comment type="caution">
    <text evidence="2">The sequence shown here is derived from an EMBL/GenBank/DDBJ whole genome shotgun (WGS) entry which is preliminary data.</text>
</comment>
<feature type="compositionally biased region" description="Basic and acidic residues" evidence="1">
    <location>
        <begin position="107"/>
        <end position="124"/>
    </location>
</feature>
<feature type="compositionally biased region" description="Low complexity" evidence="1">
    <location>
        <begin position="435"/>
        <end position="449"/>
    </location>
</feature>